<evidence type="ECO:0000313" key="2">
    <source>
        <dbReference type="Proteomes" id="UP000243197"/>
    </source>
</evidence>
<evidence type="ECO:0008006" key="3">
    <source>
        <dbReference type="Google" id="ProtNLM"/>
    </source>
</evidence>
<sequence>MQYNTSKNQLIIPEYGRHIQDMIHYAVSVEDRSERNKVSLYIIDVMGNLSPHFRDVKEFQHKLWVQLFLMSNFELDVDCPFDSVCKNSKLEISPRRLKYPVELKKYRYYGMNLRYCIDIVVSCDVQDKDNLIIAIANNMKKSYINWNEDVVDDSVILEHLYELSNGNIDVRNRDIELDYYKRGGTSNNSQYKTKYKPKVKSK</sequence>
<protein>
    <recommendedName>
        <fullName evidence="3">DUF4290 domain-containing protein</fullName>
    </recommendedName>
</protein>
<accession>A0A1J1ECL1</accession>
<dbReference type="InterPro" id="IPR025632">
    <property type="entry name" value="DUF4290"/>
</dbReference>
<dbReference type="AlphaFoldDB" id="A0A1J1ECL1"/>
<dbReference type="OrthoDB" id="1466969at2"/>
<dbReference type="RefSeq" id="WP_096686885.1">
    <property type="nucleotide sequence ID" value="NZ_AP014564.1"/>
</dbReference>
<proteinExistence type="predicted"/>
<dbReference type="KEGG" id="ise:JBKA6_1235"/>
<organism evidence="1 2">
    <name type="scientific">Ichthyobacterium seriolicida</name>
    <dbReference type="NCBI Taxonomy" id="242600"/>
    <lineage>
        <taxon>Bacteria</taxon>
        <taxon>Pseudomonadati</taxon>
        <taxon>Bacteroidota</taxon>
        <taxon>Flavobacteriia</taxon>
        <taxon>Flavobacteriales</taxon>
        <taxon>Ichthyobacteriaceae</taxon>
        <taxon>Ichthyobacterium</taxon>
    </lineage>
</organism>
<dbReference type="Proteomes" id="UP000243197">
    <property type="component" value="Chromosome"/>
</dbReference>
<dbReference type="Pfam" id="PF14123">
    <property type="entry name" value="DUF4290"/>
    <property type="match status" value="1"/>
</dbReference>
<name>A0A1J1ECL1_9FLAO</name>
<reference evidence="1 2" key="1">
    <citation type="submission" date="2014-03" db="EMBL/GenBank/DDBJ databases">
        <title>complete genome sequence of Flavobacteriaceae bacterium JBKA-6.</title>
        <authorList>
            <person name="Takano T."/>
            <person name="Nakamura Y."/>
            <person name="Takuma S."/>
            <person name="Yasuike M."/>
            <person name="Matsuyama T."/>
            <person name="Sakai T."/>
            <person name="Fujiwara A."/>
            <person name="Kimoto K."/>
            <person name="Fukuda Y."/>
            <person name="Kondo H."/>
            <person name="Hirono I."/>
            <person name="Nakayasu C."/>
        </authorList>
    </citation>
    <scope>NUCLEOTIDE SEQUENCE [LARGE SCALE GENOMIC DNA]</scope>
    <source>
        <strain evidence="1 2">JBKA-6</strain>
    </source>
</reference>
<evidence type="ECO:0000313" key="1">
    <source>
        <dbReference type="EMBL" id="BAV95248.1"/>
    </source>
</evidence>
<keyword evidence="2" id="KW-1185">Reference proteome</keyword>
<gene>
    <name evidence="1" type="ORF">JBKA6_1235</name>
</gene>
<dbReference type="EMBL" id="AP014564">
    <property type="protein sequence ID" value="BAV95248.1"/>
    <property type="molecule type" value="Genomic_DNA"/>
</dbReference>